<evidence type="ECO:0000313" key="2">
    <source>
        <dbReference type="EMBL" id="AZF87855.1"/>
    </source>
</evidence>
<dbReference type="Proteomes" id="UP000279248">
    <property type="component" value="Segment"/>
</dbReference>
<feature type="compositionally biased region" description="Basic residues" evidence="1">
    <location>
        <begin position="57"/>
        <end position="67"/>
    </location>
</feature>
<dbReference type="RefSeq" id="YP_009816616.1">
    <property type="nucleotide sequence ID" value="NC_048109.1"/>
</dbReference>
<proteinExistence type="predicted"/>
<keyword evidence="3" id="KW-1185">Reference proteome</keyword>
<feature type="region of interest" description="Disordered" evidence="1">
    <location>
        <begin position="37"/>
        <end position="67"/>
    </location>
</feature>
<reference evidence="2 3" key="1">
    <citation type="submission" date="2018-10" db="EMBL/GenBank/DDBJ databases">
        <title>Characterization of the phiCTX-like Pseudomonas aeruginosa phage Dobby isolated from a kidney stone.</title>
        <authorList>
            <person name="Johnson G."/>
            <person name="Putonti C."/>
        </authorList>
    </citation>
    <scope>NUCLEOTIDE SEQUENCE [LARGE SCALE GENOMIC DNA]</scope>
    <source>
        <strain evidence="2 3">Dobby</strain>
    </source>
</reference>
<organism evidence="2 3">
    <name type="scientific">Pseudomonas phage Dobby</name>
    <dbReference type="NCBI Taxonomy" id="2483611"/>
    <lineage>
        <taxon>Viruses</taxon>
        <taxon>Duplodnaviria</taxon>
        <taxon>Heunggongvirae</taxon>
        <taxon>Uroviricota</taxon>
        <taxon>Caudoviricetes</taxon>
        <taxon>Peduoviridae</taxon>
        <taxon>Citexvirus</taxon>
        <taxon>Citexvirus dobby</taxon>
    </lineage>
</organism>
<dbReference type="GeneID" id="55007897"/>
<protein>
    <submittedName>
        <fullName evidence="2">Virion morphogenesis protein</fullName>
    </submittedName>
</protein>
<accession>A0A3G8F195</accession>
<dbReference type="NCBIfam" id="TIGR01635">
    <property type="entry name" value="tail_comp_S"/>
    <property type="match status" value="1"/>
</dbReference>
<sequence length="156" mass="17588">MADSLEALEDWAGPILRALEPGPRAALARSLARDLRRSQQKRVMAQRNPDGSAYEPRKKRELRGKQGRIRRKIKMFQKLRTVRYLRAKGDAQAITVSFAGRIARIARVHQYGLRDRAEPGAPEVSYAQRLLLGFDSSDMETIQNGILAHIDANSPI</sequence>
<dbReference type="KEGG" id="vg:55007897"/>
<evidence type="ECO:0000313" key="3">
    <source>
        <dbReference type="Proteomes" id="UP000279248"/>
    </source>
</evidence>
<evidence type="ECO:0000256" key="1">
    <source>
        <dbReference type="SAM" id="MobiDB-lite"/>
    </source>
</evidence>
<dbReference type="EMBL" id="MK034952">
    <property type="protein sequence ID" value="AZF87855.1"/>
    <property type="molecule type" value="Genomic_DNA"/>
</dbReference>
<name>A0A3G8F195_9CAUD</name>
<dbReference type="Pfam" id="PF05069">
    <property type="entry name" value="Phage_tail_S"/>
    <property type="match status" value="1"/>
</dbReference>
<dbReference type="InterPro" id="IPR006522">
    <property type="entry name" value="Phage_virion_morphogenesis"/>
</dbReference>